<comment type="similarity">
    <text evidence="2">Belongs to the methyltransferase superfamily. L-isoaspartyl/D-aspartyl protein methyltransferase family.</text>
</comment>
<sequence length="396" mass="42432">MNTTNPPPSASDSWQAHAGKLAATLAAARRDPNPDVIDLFTRVPRHLFLPGVWRDGRHTPVDHDHPYSADLHTLAYTNTSHMTHQATASDPAGRTSSCSQPAVMADFLHVIAERANHRPVRRVLEIGAGTGFHAALIATLTGATVHTLDAAPVIVAEANAALARADLTDHVTAHLGDGHAGLPAHGPYDLIVATCGVIGVSPHWLDQLAPHGTILIPLAHGGAHPLAQIEPTTQGPLTGRLRSFADFMTATGPLYGDHPGTARTRRLRLPAPTHTIALDTGDPTWSEICDLNTYLAGHDTRTTCLHVENTQPRYGDIGLYDEPTHSAALLQDGAAMGTGPNAPQIATAVADLHHAWNHDRRPALDTWRFDLRPHTAADGSVMHVPHTWTRDRSVLD</sequence>
<accession>A0A1T3NIT5</accession>
<dbReference type="SUPFAM" id="SSF53335">
    <property type="entry name" value="S-adenosyl-L-methionine-dependent methyltransferases"/>
    <property type="match status" value="1"/>
</dbReference>
<keyword evidence="13" id="KW-1185">Reference proteome</keyword>
<dbReference type="OrthoDB" id="4035289at2"/>
<dbReference type="AlphaFoldDB" id="A0A1T3NIT5"/>
<keyword evidence="6" id="KW-0489">Methyltransferase</keyword>
<dbReference type="InterPro" id="IPR000682">
    <property type="entry name" value="PCMT"/>
</dbReference>
<dbReference type="STRING" id="159449.B4N89_45535"/>
<evidence type="ECO:0000256" key="7">
    <source>
        <dbReference type="ARBA" id="ARBA00022679"/>
    </source>
</evidence>
<evidence type="ECO:0000256" key="2">
    <source>
        <dbReference type="ARBA" id="ARBA00005369"/>
    </source>
</evidence>
<dbReference type="GO" id="GO:0004719">
    <property type="term" value="F:protein-L-isoaspartate (D-aspartate) O-methyltransferase activity"/>
    <property type="evidence" value="ECO:0007669"/>
    <property type="project" value="UniProtKB-EC"/>
</dbReference>
<evidence type="ECO:0000313" key="12">
    <source>
        <dbReference type="EMBL" id="OPC76749.1"/>
    </source>
</evidence>
<dbReference type="GO" id="GO:0005737">
    <property type="term" value="C:cytoplasm"/>
    <property type="evidence" value="ECO:0007669"/>
    <property type="project" value="UniProtKB-SubCell"/>
</dbReference>
<evidence type="ECO:0000256" key="10">
    <source>
        <dbReference type="ARBA" id="ARBA00031323"/>
    </source>
</evidence>
<dbReference type="EC" id="2.1.1.77" evidence="3"/>
<dbReference type="PANTHER" id="PTHR11579:SF0">
    <property type="entry name" value="PROTEIN-L-ISOASPARTATE(D-ASPARTATE) O-METHYLTRANSFERASE"/>
    <property type="match status" value="1"/>
</dbReference>
<evidence type="ECO:0000256" key="9">
    <source>
        <dbReference type="ARBA" id="ARBA00030757"/>
    </source>
</evidence>
<reference evidence="12 13" key="1">
    <citation type="submission" date="2017-03" db="EMBL/GenBank/DDBJ databases">
        <title>Draft genome sequence of Streptomyces scabrisporus NF3, endophyte isolated from Amphipterygium adstringens.</title>
        <authorList>
            <person name="Vazquez M."/>
            <person name="Ceapa C.D."/>
            <person name="Rodriguez Luna D."/>
            <person name="Sanchez Esquivel S."/>
        </authorList>
    </citation>
    <scope>NUCLEOTIDE SEQUENCE [LARGE SCALE GENOMIC DNA]</scope>
    <source>
        <strain evidence="12 13">NF3</strain>
    </source>
</reference>
<evidence type="ECO:0000256" key="6">
    <source>
        <dbReference type="ARBA" id="ARBA00022603"/>
    </source>
</evidence>
<evidence type="ECO:0000256" key="4">
    <source>
        <dbReference type="ARBA" id="ARBA00013346"/>
    </source>
</evidence>
<keyword evidence="5" id="KW-0963">Cytoplasm</keyword>
<dbReference type="PANTHER" id="PTHR11579">
    <property type="entry name" value="PROTEIN-L-ISOASPARTATE O-METHYLTRANSFERASE"/>
    <property type="match status" value="1"/>
</dbReference>
<gene>
    <name evidence="12" type="ORF">B4N89_45535</name>
</gene>
<organism evidence="12 13">
    <name type="scientific">Embleya scabrispora</name>
    <dbReference type="NCBI Taxonomy" id="159449"/>
    <lineage>
        <taxon>Bacteria</taxon>
        <taxon>Bacillati</taxon>
        <taxon>Actinomycetota</taxon>
        <taxon>Actinomycetes</taxon>
        <taxon>Kitasatosporales</taxon>
        <taxon>Streptomycetaceae</taxon>
        <taxon>Embleya</taxon>
    </lineage>
</organism>
<dbReference type="InterPro" id="IPR029063">
    <property type="entry name" value="SAM-dependent_MTases_sf"/>
</dbReference>
<dbReference type="EMBL" id="MWQN01000005">
    <property type="protein sequence ID" value="OPC76749.1"/>
    <property type="molecule type" value="Genomic_DNA"/>
</dbReference>
<dbReference type="Gene3D" id="3.40.50.150">
    <property type="entry name" value="Vaccinia Virus protein VP39"/>
    <property type="match status" value="1"/>
</dbReference>
<comment type="caution">
    <text evidence="12">The sequence shown here is derived from an EMBL/GenBank/DDBJ whole genome shotgun (WGS) entry which is preliminary data.</text>
</comment>
<dbReference type="RefSeq" id="WP_078982598.1">
    <property type="nucleotide sequence ID" value="NZ_MWQN01000005.1"/>
</dbReference>
<keyword evidence="8" id="KW-0949">S-adenosyl-L-methionine</keyword>
<keyword evidence="7" id="KW-0808">Transferase</keyword>
<evidence type="ECO:0000256" key="8">
    <source>
        <dbReference type="ARBA" id="ARBA00022691"/>
    </source>
</evidence>
<dbReference type="GO" id="GO:0032259">
    <property type="term" value="P:methylation"/>
    <property type="evidence" value="ECO:0007669"/>
    <property type="project" value="UniProtKB-KW"/>
</dbReference>
<dbReference type="PROSITE" id="PS01279">
    <property type="entry name" value="PCMT"/>
    <property type="match status" value="1"/>
</dbReference>
<evidence type="ECO:0000256" key="11">
    <source>
        <dbReference type="ARBA" id="ARBA00031350"/>
    </source>
</evidence>
<name>A0A1T3NIT5_9ACTN</name>
<dbReference type="CDD" id="cd02440">
    <property type="entry name" value="AdoMet_MTases"/>
    <property type="match status" value="1"/>
</dbReference>
<protein>
    <recommendedName>
        <fullName evidence="4">Protein-L-isoaspartate O-methyltransferase</fullName>
        <ecNumber evidence="3">2.1.1.77</ecNumber>
    </recommendedName>
    <alternativeName>
        <fullName evidence="11">L-isoaspartyl protein carboxyl methyltransferase</fullName>
    </alternativeName>
    <alternativeName>
        <fullName evidence="9">Protein L-isoaspartyl methyltransferase</fullName>
    </alternativeName>
    <alternativeName>
        <fullName evidence="10">Protein-beta-aspartate methyltransferase</fullName>
    </alternativeName>
</protein>
<evidence type="ECO:0000313" key="13">
    <source>
        <dbReference type="Proteomes" id="UP000190037"/>
    </source>
</evidence>
<dbReference type="Proteomes" id="UP000190037">
    <property type="component" value="Unassembled WGS sequence"/>
</dbReference>
<evidence type="ECO:0000256" key="3">
    <source>
        <dbReference type="ARBA" id="ARBA00011890"/>
    </source>
</evidence>
<evidence type="ECO:0000256" key="5">
    <source>
        <dbReference type="ARBA" id="ARBA00022490"/>
    </source>
</evidence>
<evidence type="ECO:0000256" key="1">
    <source>
        <dbReference type="ARBA" id="ARBA00004496"/>
    </source>
</evidence>
<proteinExistence type="inferred from homology"/>
<comment type="subcellular location">
    <subcellularLocation>
        <location evidence="1">Cytoplasm</location>
    </subcellularLocation>
</comment>
<dbReference type="Pfam" id="PF01135">
    <property type="entry name" value="PCMT"/>
    <property type="match status" value="1"/>
</dbReference>